<keyword evidence="1" id="KW-0479">Metal-binding</keyword>
<protein>
    <submittedName>
        <fullName evidence="5">ClpC protein</fullName>
    </submittedName>
</protein>
<proteinExistence type="predicted"/>
<dbReference type="SMART" id="SM00343">
    <property type="entry name" value="ZnF_C2HC"/>
    <property type="match status" value="2"/>
</dbReference>
<evidence type="ECO:0000313" key="6">
    <source>
        <dbReference type="Proteomes" id="UP000601435"/>
    </source>
</evidence>
<comment type="caution">
    <text evidence="5">The sequence shown here is derived from an EMBL/GenBank/DDBJ whole genome shotgun (WGS) entry which is preliminary data.</text>
</comment>
<feature type="region of interest" description="Disordered" evidence="3">
    <location>
        <begin position="61"/>
        <end position="88"/>
    </location>
</feature>
<sequence length="177" mass="20089">MSAVDSQICSRCNSTGHRAAQCPKMPFYKTCEYCKVVGHGVKACPVLQRKALEKVSKQKEAEKKAANDACSESGTSTTASSERAWWQKRAAKKGKSRTAWSEWHPEHWVLSEDEEREARKLEKKLREIAALEQLVEQGKHLDSLQLQKVDRRSEIESHEVLRKVRLGYQRIALPAAS</sequence>
<evidence type="ECO:0000256" key="3">
    <source>
        <dbReference type="SAM" id="MobiDB-lite"/>
    </source>
</evidence>
<dbReference type="EMBL" id="CAJNJA010034975">
    <property type="protein sequence ID" value="CAE7700824.1"/>
    <property type="molecule type" value="Genomic_DNA"/>
</dbReference>
<dbReference type="Proteomes" id="UP000601435">
    <property type="component" value="Unassembled WGS sequence"/>
</dbReference>
<evidence type="ECO:0000256" key="1">
    <source>
        <dbReference type="PROSITE-ProRule" id="PRU00047"/>
    </source>
</evidence>
<keyword evidence="6" id="KW-1185">Reference proteome</keyword>
<evidence type="ECO:0000256" key="2">
    <source>
        <dbReference type="SAM" id="Coils"/>
    </source>
</evidence>
<gene>
    <name evidence="5" type="primary">clpC</name>
    <name evidence="5" type="ORF">SNEC2469_LOCUS20193</name>
</gene>
<keyword evidence="1" id="KW-0862">Zinc</keyword>
<dbReference type="InterPro" id="IPR001878">
    <property type="entry name" value="Znf_CCHC"/>
</dbReference>
<dbReference type="OrthoDB" id="435523at2759"/>
<dbReference type="GO" id="GO:0008270">
    <property type="term" value="F:zinc ion binding"/>
    <property type="evidence" value="ECO:0007669"/>
    <property type="project" value="UniProtKB-KW"/>
</dbReference>
<feature type="coiled-coil region" evidence="2">
    <location>
        <begin position="111"/>
        <end position="141"/>
    </location>
</feature>
<keyword evidence="1" id="KW-0863">Zinc-finger</keyword>
<accession>A0A812X199</accession>
<dbReference type="SUPFAM" id="SSF57756">
    <property type="entry name" value="Retrovirus zinc finger-like domains"/>
    <property type="match status" value="1"/>
</dbReference>
<dbReference type="InterPro" id="IPR036875">
    <property type="entry name" value="Znf_CCHC_sf"/>
</dbReference>
<evidence type="ECO:0000313" key="5">
    <source>
        <dbReference type="EMBL" id="CAE7700824.1"/>
    </source>
</evidence>
<dbReference type="AlphaFoldDB" id="A0A812X199"/>
<keyword evidence="2" id="KW-0175">Coiled coil</keyword>
<dbReference type="Gene3D" id="4.10.60.10">
    <property type="entry name" value="Zinc finger, CCHC-type"/>
    <property type="match status" value="1"/>
</dbReference>
<name>A0A812X199_9DINO</name>
<dbReference type="GO" id="GO:0003676">
    <property type="term" value="F:nucleic acid binding"/>
    <property type="evidence" value="ECO:0007669"/>
    <property type="project" value="InterPro"/>
</dbReference>
<reference evidence="5" key="1">
    <citation type="submission" date="2021-02" db="EMBL/GenBank/DDBJ databases">
        <authorList>
            <person name="Dougan E. K."/>
            <person name="Rhodes N."/>
            <person name="Thang M."/>
            <person name="Chan C."/>
        </authorList>
    </citation>
    <scope>NUCLEOTIDE SEQUENCE</scope>
</reference>
<dbReference type="PROSITE" id="PS50158">
    <property type="entry name" value="ZF_CCHC"/>
    <property type="match status" value="1"/>
</dbReference>
<feature type="compositionally biased region" description="Low complexity" evidence="3">
    <location>
        <begin position="71"/>
        <end position="82"/>
    </location>
</feature>
<evidence type="ECO:0000259" key="4">
    <source>
        <dbReference type="PROSITE" id="PS50158"/>
    </source>
</evidence>
<dbReference type="Pfam" id="PF00098">
    <property type="entry name" value="zf-CCHC"/>
    <property type="match status" value="1"/>
</dbReference>
<feature type="domain" description="CCHC-type" evidence="4">
    <location>
        <begin position="9"/>
        <end position="24"/>
    </location>
</feature>
<organism evidence="5 6">
    <name type="scientific">Symbiodinium necroappetens</name>
    <dbReference type="NCBI Taxonomy" id="1628268"/>
    <lineage>
        <taxon>Eukaryota</taxon>
        <taxon>Sar</taxon>
        <taxon>Alveolata</taxon>
        <taxon>Dinophyceae</taxon>
        <taxon>Suessiales</taxon>
        <taxon>Symbiodiniaceae</taxon>
        <taxon>Symbiodinium</taxon>
    </lineage>
</organism>